<organism evidence="3 4">
    <name type="scientific">Caerostris darwini</name>
    <dbReference type="NCBI Taxonomy" id="1538125"/>
    <lineage>
        <taxon>Eukaryota</taxon>
        <taxon>Metazoa</taxon>
        <taxon>Ecdysozoa</taxon>
        <taxon>Arthropoda</taxon>
        <taxon>Chelicerata</taxon>
        <taxon>Arachnida</taxon>
        <taxon>Araneae</taxon>
        <taxon>Araneomorphae</taxon>
        <taxon>Entelegynae</taxon>
        <taxon>Araneoidea</taxon>
        <taxon>Araneidae</taxon>
        <taxon>Caerostris</taxon>
    </lineage>
</organism>
<gene>
    <name evidence="3" type="primary">AVEN_251608_1</name>
    <name evidence="3" type="ORF">CDAR_461581</name>
</gene>
<feature type="signal peptide" evidence="2">
    <location>
        <begin position="1"/>
        <end position="17"/>
    </location>
</feature>
<keyword evidence="1" id="KW-0472">Membrane</keyword>
<comment type="caution">
    <text evidence="3">The sequence shown here is derived from an EMBL/GenBank/DDBJ whole genome shotgun (WGS) entry which is preliminary data.</text>
</comment>
<sequence length="374" mass="42129">MVMYFVLLAFLLGAVCGEDVHMETVFAVTGCRAACLDKHVYLPKTEENCKKDIQCIMCWETCEMLLENFEIWGPMCDTPKVCLPGCQTACKTLSNTNFLKENDDVMPLAIKTTFNPKTMRFTLEWIPENLLDSDTTILYTVLFRDKGQDWQKIAQTISHDANVKANLMGRTTTIRLLAANATHQIAFGETNYVNSLILGTEKPVYMEEKDWSPKLLSLVQSDTSTGTLATITWPSIPDEFGPSEYEVSWNAVGDPIEVTGHLQTSKNIAVLTLWPDSLYLVTVDRYTSSGVIYGDTTQTLIINTKQSENPLLTQSTTLPCQNDGDSKFNMYLAVFACSVVSTSLFFLIILTRNGQLYRQKYENSRLYGKFMVFI</sequence>
<dbReference type="AlphaFoldDB" id="A0AAV4M6K7"/>
<evidence type="ECO:0000256" key="1">
    <source>
        <dbReference type="SAM" id="Phobius"/>
    </source>
</evidence>
<dbReference type="Proteomes" id="UP001054837">
    <property type="component" value="Unassembled WGS sequence"/>
</dbReference>
<proteinExistence type="predicted"/>
<protein>
    <submittedName>
        <fullName evidence="3">Uncharacterized protein</fullName>
    </submittedName>
</protein>
<evidence type="ECO:0000313" key="3">
    <source>
        <dbReference type="EMBL" id="GIX67669.1"/>
    </source>
</evidence>
<reference evidence="3 4" key="1">
    <citation type="submission" date="2021-06" db="EMBL/GenBank/DDBJ databases">
        <title>Caerostris darwini draft genome.</title>
        <authorList>
            <person name="Kono N."/>
            <person name="Arakawa K."/>
        </authorList>
    </citation>
    <scope>NUCLEOTIDE SEQUENCE [LARGE SCALE GENOMIC DNA]</scope>
</reference>
<evidence type="ECO:0000313" key="4">
    <source>
        <dbReference type="Proteomes" id="UP001054837"/>
    </source>
</evidence>
<keyword evidence="1" id="KW-0812">Transmembrane</keyword>
<keyword evidence="4" id="KW-1185">Reference proteome</keyword>
<name>A0AAV4M6K7_9ARAC</name>
<keyword evidence="1" id="KW-1133">Transmembrane helix</keyword>
<keyword evidence="2" id="KW-0732">Signal</keyword>
<feature type="chain" id="PRO_5043775034" evidence="2">
    <location>
        <begin position="18"/>
        <end position="374"/>
    </location>
</feature>
<accession>A0AAV4M6K7</accession>
<dbReference type="EMBL" id="BPLQ01000103">
    <property type="protein sequence ID" value="GIX67669.1"/>
    <property type="molecule type" value="Genomic_DNA"/>
</dbReference>
<feature type="transmembrane region" description="Helical" evidence="1">
    <location>
        <begin position="328"/>
        <end position="350"/>
    </location>
</feature>
<evidence type="ECO:0000256" key="2">
    <source>
        <dbReference type="SAM" id="SignalP"/>
    </source>
</evidence>